<dbReference type="Proteomes" id="UP000046680">
    <property type="component" value="Unassembled WGS sequence"/>
</dbReference>
<gene>
    <name evidence="1" type="ORF">ERS007657_02902</name>
</gene>
<reference evidence="1 2" key="1">
    <citation type="submission" date="2015-03" db="EMBL/GenBank/DDBJ databases">
        <authorList>
            <consortium name="Pathogen Informatics"/>
        </authorList>
    </citation>
    <scope>NUCLEOTIDE SEQUENCE [LARGE SCALE GENOMIC DNA]</scope>
    <source>
        <strain evidence="1 2">C09601061</strain>
    </source>
</reference>
<dbReference type="EMBL" id="CGCX01001236">
    <property type="protein sequence ID" value="CFR91249.1"/>
    <property type="molecule type" value="Genomic_DNA"/>
</dbReference>
<evidence type="ECO:0000313" key="2">
    <source>
        <dbReference type="Proteomes" id="UP000046680"/>
    </source>
</evidence>
<evidence type="ECO:0000313" key="1">
    <source>
        <dbReference type="EMBL" id="CFR91249.1"/>
    </source>
</evidence>
<name>A0A654U3N7_MYCTX</name>
<protein>
    <submittedName>
        <fullName evidence="1">Uncharacterized protein</fullName>
    </submittedName>
</protein>
<sequence length="121" mass="12663">MRRVGGPERKALSGNVFSAVQIAAGMCNEHGGVVDVGIALGQWRAPPAGLQHGPHVGQVGVPGDVDVAGDQRIDQPRVVGVEHEIHLGVRAFGVLEVAADAFPNRDHVGCVCDCSHDERFG</sequence>
<dbReference type="AlphaFoldDB" id="A0A654U3N7"/>
<proteinExistence type="predicted"/>
<organism evidence="1 2">
    <name type="scientific">Mycobacterium tuberculosis</name>
    <dbReference type="NCBI Taxonomy" id="1773"/>
    <lineage>
        <taxon>Bacteria</taxon>
        <taxon>Bacillati</taxon>
        <taxon>Actinomycetota</taxon>
        <taxon>Actinomycetes</taxon>
        <taxon>Mycobacteriales</taxon>
        <taxon>Mycobacteriaceae</taxon>
        <taxon>Mycobacterium</taxon>
        <taxon>Mycobacterium tuberculosis complex</taxon>
    </lineage>
</organism>
<accession>A0A654U3N7</accession>